<dbReference type="PANTHER" id="PTHR46481">
    <property type="entry name" value="ZINC FINGER BED DOMAIN-CONTAINING PROTEIN 4"/>
    <property type="match status" value="1"/>
</dbReference>
<keyword evidence="3" id="KW-0863">Zinc-finger</keyword>
<evidence type="ECO:0000256" key="1">
    <source>
        <dbReference type="ARBA" id="ARBA00004123"/>
    </source>
</evidence>
<name>A0A915ZRT6_9GLOM</name>
<protein>
    <recommendedName>
        <fullName evidence="9">Zinc finger bed domain-containing protein 1-like</fullName>
    </recommendedName>
</protein>
<dbReference type="SMART" id="SM00614">
    <property type="entry name" value="ZnF_BED"/>
    <property type="match status" value="1"/>
</dbReference>
<keyword evidence="4" id="KW-0862">Zinc</keyword>
<evidence type="ECO:0000313" key="7">
    <source>
        <dbReference type="EMBL" id="CAB5387675.1"/>
    </source>
</evidence>
<dbReference type="GO" id="GO:0008270">
    <property type="term" value="F:zinc ion binding"/>
    <property type="evidence" value="ECO:0007669"/>
    <property type="project" value="UniProtKB-KW"/>
</dbReference>
<dbReference type="InterPro" id="IPR052035">
    <property type="entry name" value="ZnF_BED_domain_contain"/>
</dbReference>
<dbReference type="EMBL" id="CAGKOT010000059">
    <property type="protein sequence ID" value="CAB5387675.1"/>
    <property type="molecule type" value="Genomic_DNA"/>
</dbReference>
<evidence type="ECO:0000256" key="4">
    <source>
        <dbReference type="ARBA" id="ARBA00022833"/>
    </source>
</evidence>
<evidence type="ECO:0000256" key="3">
    <source>
        <dbReference type="ARBA" id="ARBA00022771"/>
    </source>
</evidence>
<dbReference type="PANTHER" id="PTHR46481:SF10">
    <property type="entry name" value="ZINC FINGER BED DOMAIN-CONTAINING PROTEIN 39"/>
    <property type="match status" value="1"/>
</dbReference>
<sequence>MEETAFDQEEFYLGEGSNLSSRRTSFLQDDNNNRPFKKQKIGRPKQSFVWNYFNTVNNINYCQVSVPISTKSPYGICNHKVENGSTTTNMINHLRKIHKIINPVEQELYKAQGQRDMRDFIVQAKPLTKDQMSFLRKKVLKFIIEDLQPFYILESNSFKELLLSLHPFFEIPTEEALDKLLDNMFEIGQTYLKNTFENVSKISLTTDFWTSRGQHGYIGVTAHWISDDYNPKEAFLTLQHVHYPHTSEVIKDKLKDIIINWNISNKVTFIATDNAAK</sequence>
<dbReference type="OrthoDB" id="2414695at2759"/>
<evidence type="ECO:0008006" key="9">
    <source>
        <dbReference type="Google" id="ProtNLM"/>
    </source>
</evidence>
<feature type="region of interest" description="Disordered" evidence="6">
    <location>
        <begin position="21"/>
        <end position="40"/>
    </location>
</feature>
<evidence type="ECO:0000256" key="6">
    <source>
        <dbReference type="SAM" id="MobiDB-lite"/>
    </source>
</evidence>
<organism evidence="7 8">
    <name type="scientific">Rhizophagus irregularis</name>
    <dbReference type="NCBI Taxonomy" id="588596"/>
    <lineage>
        <taxon>Eukaryota</taxon>
        <taxon>Fungi</taxon>
        <taxon>Fungi incertae sedis</taxon>
        <taxon>Mucoromycota</taxon>
        <taxon>Glomeromycotina</taxon>
        <taxon>Glomeromycetes</taxon>
        <taxon>Glomerales</taxon>
        <taxon>Glomeraceae</taxon>
        <taxon>Rhizophagus</taxon>
    </lineage>
</organism>
<reference evidence="7" key="1">
    <citation type="submission" date="2020-05" db="EMBL/GenBank/DDBJ databases">
        <authorList>
            <person name="Rincon C."/>
            <person name="Sanders R I."/>
            <person name="Robbins C."/>
            <person name="Chaturvedi A."/>
        </authorList>
    </citation>
    <scope>NUCLEOTIDE SEQUENCE</scope>
    <source>
        <strain evidence="7">CHB12</strain>
    </source>
</reference>
<dbReference type="GO" id="GO:0005634">
    <property type="term" value="C:nucleus"/>
    <property type="evidence" value="ECO:0007669"/>
    <property type="project" value="UniProtKB-SubCell"/>
</dbReference>
<dbReference type="AlphaFoldDB" id="A0A915ZRT6"/>
<evidence type="ECO:0000256" key="5">
    <source>
        <dbReference type="ARBA" id="ARBA00023242"/>
    </source>
</evidence>
<accession>A0A915ZRT6</accession>
<keyword evidence="2" id="KW-0479">Metal-binding</keyword>
<feature type="compositionally biased region" description="Polar residues" evidence="6">
    <location>
        <begin position="21"/>
        <end position="34"/>
    </location>
</feature>
<gene>
    <name evidence="7" type="ORF">CHRIB12_LOCUS20252</name>
</gene>
<dbReference type="Proteomes" id="UP000684084">
    <property type="component" value="Unassembled WGS sequence"/>
</dbReference>
<evidence type="ECO:0000313" key="8">
    <source>
        <dbReference type="Proteomes" id="UP000684084"/>
    </source>
</evidence>
<comment type="subcellular location">
    <subcellularLocation>
        <location evidence="1">Nucleus</location>
    </subcellularLocation>
</comment>
<proteinExistence type="predicted"/>
<comment type="caution">
    <text evidence="7">The sequence shown here is derived from an EMBL/GenBank/DDBJ whole genome shotgun (WGS) entry which is preliminary data.</text>
</comment>
<keyword evidence="5" id="KW-0539">Nucleus</keyword>
<evidence type="ECO:0000256" key="2">
    <source>
        <dbReference type="ARBA" id="ARBA00022723"/>
    </source>
</evidence>